<organism evidence="8 9">
    <name type="scientific">Tortispora caseinolytica NRRL Y-17796</name>
    <dbReference type="NCBI Taxonomy" id="767744"/>
    <lineage>
        <taxon>Eukaryota</taxon>
        <taxon>Fungi</taxon>
        <taxon>Dikarya</taxon>
        <taxon>Ascomycota</taxon>
        <taxon>Saccharomycotina</taxon>
        <taxon>Trigonopsidomycetes</taxon>
        <taxon>Trigonopsidales</taxon>
        <taxon>Trigonopsidaceae</taxon>
        <taxon>Tortispora</taxon>
    </lineage>
</organism>
<dbReference type="EMBL" id="KV453844">
    <property type="protein sequence ID" value="ODV88481.1"/>
    <property type="molecule type" value="Genomic_DNA"/>
</dbReference>
<evidence type="ECO:0000256" key="6">
    <source>
        <dbReference type="PIRNR" id="PIRNR016013"/>
    </source>
</evidence>
<dbReference type="GO" id="GO:0005783">
    <property type="term" value="C:endoplasmic reticulum"/>
    <property type="evidence" value="ECO:0007669"/>
    <property type="project" value="GOC"/>
</dbReference>
<evidence type="ECO:0000256" key="3">
    <source>
        <dbReference type="ARBA" id="ARBA00022692"/>
    </source>
</evidence>
<evidence type="ECO:0000313" key="8">
    <source>
        <dbReference type="EMBL" id="ODV88481.1"/>
    </source>
</evidence>
<comment type="function">
    <text evidence="6">Involved in the retrieval of endoplasmic reticulum membrane proteins from the early Golgi compartment.</text>
</comment>
<dbReference type="Proteomes" id="UP000095023">
    <property type="component" value="Unassembled WGS sequence"/>
</dbReference>
<evidence type="ECO:0000256" key="7">
    <source>
        <dbReference type="SAM" id="Phobius"/>
    </source>
</evidence>
<protein>
    <recommendedName>
        <fullName evidence="6">Protein RER1</fullName>
    </recommendedName>
</protein>
<proteinExistence type="inferred from homology"/>
<dbReference type="GO" id="GO:0006621">
    <property type="term" value="P:protein retention in ER lumen"/>
    <property type="evidence" value="ECO:0007669"/>
    <property type="project" value="TreeGrafter"/>
</dbReference>
<dbReference type="PIRSF" id="PIRSF016013">
    <property type="entry name" value="AtER_Rer1p"/>
    <property type="match status" value="1"/>
</dbReference>
<dbReference type="GO" id="GO:0006890">
    <property type="term" value="P:retrograde vesicle-mediated transport, Golgi to endoplasmic reticulum"/>
    <property type="evidence" value="ECO:0007669"/>
    <property type="project" value="TreeGrafter"/>
</dbReference>
<dbReference type="InterPro" id="IPR004932">
    <property type="entry name" value="Rer1"/>
</dbReference>
<dbReference type="AlphaFoldDB" id="A0A1E4T9S7"/>
<feature type="transmembrane region" description="Helical" evidence="7">
    <location>
        <begin position="36"/>
        <end position="54"/>
    </location>
</feature>
<evidence type="ECO:0000256" key="4">
    <source>
        <dbReference type="ARBA" id="ARBA00022989"/>
    </source>
</evidence>
<name>A0A1E4T9S7_9ASCO</name>
<evidence type="ECO:0000256" key="1">
    <source>
        <dbReference type="ARBA" id="ARBA00004141"/>
    </source>
</evidence>
<comment type="similarity">
    <text evidence="2 6">Belongs to the RER1 family.</text>
</comment>
<evidence type="ECO:0000256" key="2">
    <source>
        <dbReference type="ARBA" id="ARBA00006070"/>
    </source>
</evidence>
<feature type="transmembrane region" description="Helical" evidence="7">
    <location>
        <begin position="165"/>
        <end position="182"/>
    </location>
</feature>
<comment type="subcellular location">
    <subcellularLocation>
        <location evidence="1">Membrane</location>
        <topology evidence="1">Multi-pass membrane protein</topology>
    </subcellularLocation>
</comment>
<keyword evidence="5 6" id="KW-0472">Membrane</keyword>
<reference evidence="9" key="1">
    <citation type="submission" date="2016-02" db="EMBL/GenBank/DDBJ databases">
        <title>Comparative genomics of biotechnologically important yeasts.</title>
        <authorList>
            <consortium name="DOE Joint Genome Institute"/>
            <person name="Riley R."/>
            <person name="Haridas S."/>
            <person name="Wolfe K.H."/>
            <person name="Lopes M.R."/>
            <person name="Hittinger C.T."/>
            <person name="Goker M."/>
            <person name="Salamov A."/>
            <person name="Wisecaver J."/>
            <person name="Long T.M."/>
            <person name="Aerts A.L."/>
            <person name="Barry K."/>
            <person name="Choi C."/>
            <person name="Clum A."/>
            <person name="Coughlan A.Y."/>
            <person name="Deshpande S."/>
            <person name="Douglass A.P."/>
            <person name="Hanson S.J."/>
            <person name="Klenk H.-P."/>
            <person name="Labutti K."/>
            <person name="Lapidus A."/>
            <person name="Lindquist E."/>
            <person name="Lipzen A."/>
            <person name="Meier-Kolthoff J.P."/>
            <person name="Ohm R.A."/>
            <person name="Otillar R.P."/>
            <person name="Pangilinan J."/>
            <person name="Peng Y."/>
            <person name="Rokas A."/>
            <person name="Rosa C.A."/>
            <person name="Scheuner C."/>
            <person name="Sibirny A.A."/>
            <person name="Slot J.C."/>
            <person name="Stielow J.B."/>
            <person name="Sun H."/>
            <person name="Kurtzman C.P."/>
            <person name="Blackwell M."/>
            <person name="Jeffries T.W."/>
            <person name="Grigoriev I.V."/>
        </authorList>
    </citation>
    <scope>NUCLEOTIDE SEQUENCE [LARGE SCALE GENOMIC DNA]</scope>
    <source>
        <strain evidence="9">NRRL Y-17796</strain>
    </source>
</reference>
<keyword evidence="4 7" id="KW-1133">Transmembrane helix</keyword>
<keyword evidence="3 7" id="KW-0812">Transmembrane</keyword>
<dbReference type="PANTHER" id="PTHR10743:SF0">
    <property type="entry name" value="PROTEIN RER1"/>
    <property type="match status" value="1"/>
</dbReference>
<evidence type="ECO:0000256" key="5">
    <source>
        <dbReference type="ARBA" id="ARBA00023136"/>
    </source>
</evidence>
<evidence type="ECO:0000313" key="9">
    <source>
        <dbReference type="Proteomes" id="UP000095023"/>
    </source>
</evidence>
<dbReference type="Pfam" id="PF03248">
    <property type="entry name" value="Rer1"/>
    <property type="match status" value="1"/>
</dbReference>
<feature type="transmembrane region" description="Helical" evidence="7">
    <location>
        <begin position="60"/>
        <end position="79"/>
    </location>
</feature>
<dbReference type="PANTHER" id="PTHR10743">
    <property type="entry name" value="PROTEIN RER1"/>
    <property type="match status" value="1"/>
</dbReference>
<sequence length="205" mass="24115">MDAFDEQPGAFESVYAQTSKINRIYQSYLDRTTPYVMYRWLGEVALLCIFMLRIVYAQGWYIVCYTLFIYLLNLFVAFLQPKFDPGLEQEQRDIDVEEGRPLDDEDFDPSSIGAGTGGAASGSTGNEEFRPFIRRLPEFKFWHSATQATLWAFIATWFSVFDIPVFWPILVIYFFALFAMTMRHQIRHMIKYRYLPFDIGKTRYT</sequence>
<dbReference type="GO" id="GO:0000139">
    <property type="term" value="C:Golgi membrane"/>
    <property type="evidence" value="ECO:0007669"/>
    <property type="project" value="TreeGrafter"/>
</dbReference>
<accession>A0A1E4T9S7</accession>
<dbReference type="OrthoDB" id="448250at2759"/>
<gene>
    <name evidence="8" type="ORF">CANCADRAFT_46366</name>
</gene>
<keyword evidence="9" id="KW-1185">Reference proteome</keyword>